<dbReference type="Proteomes" id="UP000597138">
    <property type="component" value="Unassembled WGS sequence"/>
</dbReference>
<sequence length="547" mass="58628">MPLEVTATHAPVKANYLNPTRGMRGMAVAPHALASRSALAVLREGGNAVEAMIAAASTIAVVYPHMNSIGGDGFWLISRPGHAPIGIEACGAAAMGADIDTYRALGFNAIPTRGPLAANTVAGTVSGWDFAQRFSKGSLDGKLPVARLLEDAIHYAKHGIPVTRSQADCIAAKRGELQHVPGFAQTFMPDDRAPQTGERFVNARLAATLQQLADAGLDDFYRGDLARSIARDMSSMETLITLEDLERHRARERTPLELKHTIGTVYNMPPPTQGLVSLLILGVLDRVLKDDMDPLGPEFVHACVEATKLAFKIRDEHVTDPDHMRIDPITRLNPAALDAMAQQVSMSKAASWGKGRGPGDTVWMGVIDGDGVAVSFIQSIYHEFGSGIVLPQSGINWQNRGCSFSLDASSLNPLMPGRRPFHTLNPALAQFADGRTMVYGNMGGDGQPQSQSAVFSRIARFGWNPQAAIDAPRWLLGRTWGQSTDSLKLEARFPAVTIDALRALGHEVEVLAAYDEAMGHAGAIIRYPDGSFEAGHDPRSDGACAGF</sequence>
<evidence type="ECO:0000313" key="4">
    <source>
        <dbReference type="Proteomes" id="UP000597138"/>
    </source>
</evidence>
<accession>A0A069NKC8</accession>
<dbReference type="EMBL" id="JFHE01000073">
    <property type="protein sequence ID" value="KDR25496.1"/>
    <property type="molecule type" value="Genomic_DNA"/>
</dbReference>
<dbReference type="EMBL" id="BMEG01000004">
    <property type="protein sequence ID" value="GGD74172.1"/>
    <property type="molecule type" value="Genomic_DNA"/>
</dbReference>
<dbReference type="Gene3D" id="3.60.20.40">
    <property type="match status" value="1"/>
</dbReference>
<dbReference type="InterPro" id="IPR029055">
    <property type="entry name" value="Ntn_hydrolases_N"/>
</dbReference>
<dbReference type="Gene3D" id="1.10.246.130">
    <property type="match status" value="1"/>
</dbReference>
<reference evidence="1" key="1">
    <citation type="journal article" date="2014" name="Int. J. Syst. Evol. Microbiol.">
        <title>Complete genome of a new Firmicutes species belonging to the dominant human colonic microbiota ('Ruminococcus bicirculans') reveals two chromosomes and a selective capacity to utilize plant glucans.</title>
        <authorList>
            <consortium name="NISC Comparative Sequencing Program"/>
            <person name="Wegmann U."/>
            <person name="Louis P."/>
            <person name="Goesmann A."/>
            <person name="Henrissat B."/>
            <person name="Duncan S.H."/>
            <person name="Flint H.J."/>
        </authorList>
    </citation>
    <scope>NUCLEOTIDE SEQUENCE</scope>
    <source>
        <strain evidence="1">CGMCC 1.11013</strain>
    </source>
</reference>
<reference evidence="2 3" key="2">
    <citation type="submission" date="2014-03" db="EMBL/GenBank/DDBJ databases">
        <title>Draft Genome Sequences of Four Burkholderia Strains.</title>
        <authorList>
            <person name="Liu X.Y."/>
            <person name="Li C.X."/>
            <person name="Xu J.H."/>
        </authorList>
    </citation>
    <scope>NUCLEOTIDE SEQUENCE [LARGE SCALE GENOMIC DNA]</scope>
    <source>
        <strain evidence="2 3">R27</strain>
    </source>
</reference>
<comment type="caution">
    <text evidence="2">The sequence shown here is derived from an EMBL/GenBank/DDBJ whole genome shotgun (WGS) entry which is preliminary data.</text>
</comment>
<dbReference type="InterPro" id="IPR052896">
    <property type="entry name" value="GGT-like_enzyme"/>
</dbReference>
<reference evidence="4" key="3">
    <citation type="journal article" date="2019" name="Int. J. Syst. Evol. Microbiol.">
        <title>The Global Catalogue of Microorganisms (GCM) 10K type strain sequencing project: providing services to taxonomists for standard genome sequencing and annotation.</title>
        <authorList>
            <consortium name="The Broad Institute Genomics Platform"/>
            <consortium name="The Broad Institute Genome Sequencing Center for Infectious Disease"/>
            <person name="Wu L."/>
            <person name="Ma J."/>
        </authorList>
    </citation>
    <scope>NUCLEOTIDE SEQUENCE [LARGE SCALE GENOMIC DNA]</scope>
    <source>
        <strain evidence="4">CGMCC 1.11013</strain>
    </source>
</reference>
<keyword evidence="2" id="KW-0808">Transferase</keyword>
<dbReference type="AlphaFoldDB" id="A0A069NKC8"/>
<evidence type="ECO:0000313" key="1">
    <source>
        <dbReference type="EMBL" id="GGD74172.1"/>
    </source>
</evidence>
<dbReference type="SUPFAM" id="SSF56235">
    <property type="entry name" value="N-terminal nucleophile aminohydrolases (Ntn hydrolases)"/>
    <property type="match status" value="1"/>
</dbReference>
<name>A0A069NKC8_9BURK</name>
<proteinExistence type="predicted"/>
<dbReference type="STRING" id="1071679.BG57_30445"/>
<dbReference type="PRINTS" id="PR01210">
    <property type="entry name" value="GGTRANSPTASE"/>
</dbReference>
<dbReference type="InterPro" id="IPR043138">
    <property type="entry name" value="GGT_lsub"/>
</dbReference>
<dbReference type="RefSeq" id="WP_035970750.1">
    <property type="nucleotide sequence ID" value="NZ_BMEG01000004.1"/>
</dbReference>
<dbReference type="GO" id="GO:0016740">
    <property type="term" value="F:transferase activity"/>
    <property type="evidence" value="ECO:0007669"/>
    <property type="project" value="UniProtKB-KW"/>
</dbReference>
<dbReference type="PANTHER" id="PTHR43881:SF5">
    <property type="entry name" value="GAMMA-GLUTAMYLTRANSPEPTIDASE"/>
    <property type="match status" value="1"/>
</dbReference>
<evidence type="ECO:0000313" key="2">
    <source>
        <dbReference type="EMBL" id="KDR25496.1"/>
    </source>
</evidence>
<keyword evidence="4" id="KW-1185">Reference proteome</keyword>
<dbReference type="Pfam" id="PF01019">
    <property type="entry name" value="G_glu_transpept"/>
    <property type="match status" value="1"/>
</dbReference>
<protein>
    <submittedName>
        <fullName evidence="2">Gamma-glutamyltransferase</fullName>
    </submittedName>
</protein>
<evidence type="ECO:0000313" key="3">
    <source>
        <dbReference type="Proteomes" id="UP000027439"/>
    </source>
</evidence>
<gene>
    <name evidence="2" type="ORF">BG57_30445</name>
    <name evidence="1" type="ORF">GCM10010985_30760</name>
</gene>
<dbReference type="InterPro" id="IPR043137">
    <property type="entry name" value="GGT_ssub_C"/>
</dbReference>
<dbReference type="PANTHER" id="PTHR43881">
    <property type="entry name" value="GAMMA-GLUTAMYLTRANSPEPTIDASE (AFU_ORTHOLOGUE AFUA_4G13580)"/>
    <property type="match status" value="1"/>
</dbReference>
<dbReference type="eggNOG" id="COG0405">
    <property type="taxonomic scope" value="Bacteria"/>
</dbReference>
<reference evidence="1" key="4">
    <citation type="submission" date="2024-05" db="EMBL/GenBank/DDBJ databases">
        <authorList>
            <person name="Sun Q."/>
            <person name="Zhou Y."/>
        </authorList>
    </citation>
    <scope>NUCLEOTIDE SEQUENCE</scope>
    <source>
        <strain evidence="1">CGMCC 1.11013</strain>
    </source>
</reference>
<dbReference type="Proteomes" id="UP000027439">
    <property type="component" value="Unassembled WGS sequence"/>
</dbReference>
<organism evidence="2 3">
    <name type="scientific">Caballeronia grimmiae</name>
    <dbReference type="NCBI Taxonomy" id="1071679"/>
    <lineage>
        <taxon>Bacteria</taxon>
        <taxon>Pseudomonadati</taxon>
        <taxon>Pseudomonadota</taxon>
        <taxon>Betaproteobacteria</taxon>
        <taxon>Burkholderiales</taxon>
        <taxon>Burkholderiaceae</taxon>
        <taxon>Caballeronia</taxon>
    </lineage>
</organism>